<feature type="transmembrane region" description="Helical" evidence="1">
    <location>
        <begin position="58"/>
        <end position="82"/>
    </location>
</feature>
<gene>
    <name evidence="2" type="ORF">FJTKL_10346</name>
</gene>
<dbReference type="Proteomes" id="UP001600888">
    <property type="component" value="Unassembled WGS sequence"/>
</dbReference>
<dbReference type="EMBL" id="JBAWTH010000047">
    <property type="protein sequence ID" value="KAL2282712.1"/>
    <property type="molecule type" value="Genomic_DNA"/>
</dbReference>
<protein>
    <submittedName>
        <fullName evidence="2">Uncharacterized protein</fullName>
    </submittedName>
</protein>
<sequence>MTKVSLPTGHDVAALWDNCSILVGRLILCPSCATNKAQRPVILFERPCPYPPEVSVCFILLCFVFDLVILTLSLISIISSIVRTPRVPF</sequence>
<proteinExistence type="predicted"/>
<name>A0ABR4EJU0_9PEZI</name>
<accession>A0ABR4EJU0</accession>
<evidence type="ECO:0000313" key="2">
    <source>
        <dbReference type="EMBL" id="KAL2282712.1"/>
    </source>
</evidence>
<organism evidence="2 3">
    <name type="scientific">Diaporthe vaccinii</name>
    <dbReference type="NCBI Taxonomy" id="105482"/>
    <lineage>
        <taxon>Eukaryota</taxon>
        <taxon>Fungi</taxon>
        <taxon>Dikarya</taxon>
        <taxon>Ascomycota</taxon>
        <taxon>Pezizomycotina</taxon>
        <taxon>Sordariomycetes</taxon>
        <taxon>Sordariomycetidae</taxon>
        <taxon>Diaporthales</taxon>
        <taxon>Diaporthaceae</taxon>
        <taxon>Diaporthe</taxon>
        <taxon>Diaporthe eres species complex</taxon>
    </lineage>
</organism>
<keyword evidence="1" id="KW-1133">Transmembrane helix</keyword>
<reference evidence="2 3" key="1">
    <citation type="submission" date="2024-03" db="EMBL/GenBank/DDBJ databases">
        <title>A high-quality draft genome sequence of Diaporthe vaccinii, a causative agent of upright dieback and viscid rot disease in cranberry plants.</title>
        <authorList>
            <person name="Sarrasin M."/>
            <person name="Lang B.F."/>
            <person name="Burger G."/>
        </authorList>
    </citation>
    <scope>NUCLEOTIDE SEQUENCE [LARGE SCALE GENOMIC DNA]</scope>
    <source>
        <strain evidence="2 3">IS7</strain>
    </source>
</reference>
<evidence type="ECO:0000313" key="3">
    <source>
        <dbReference type="Proteomes" id="UP001600888"/>
    </source>
</evidence>
<keyword evidence="1" id="KW-0472">Membrane</keyword>
<evidence type="ECO:0000256" key="1">
    <source>
        <dbReference type="SAM" id="Phobius"/>
    </source>
</evidence>
<keyword evidence="1" id="KW-0812">Transmembrane</keyword>
<keyword evidence="3" id="KW-1185">Reference proteome</keyword>
<comment type="caution">
    <text evidence="2">The sequence shown here is derived from an EMBL/GenBank/DDBJ whole genome shotgun (WGS) entry which is preliminary data.</text>
</comment>